<evidence type="ECO:0008006" key="3">
    <source>
        <dbReference type="Google" id="ProtNLM"/>
    </source>
</evidence>
<protein>
    <recommendedName>
        <fullName evidence="3">52 kDa repressor of the inhibitor of the protein kinase-like</fullName>
    </recommendedName>
</protein>
<accession>A0A6G0ZA38</accession>
<dbReference type="EMBL" id="VUJU01000965">
    <property type="protein sequence ID" value="KAF0767451.1"/>
    <property type="molecule type" value="Genomic_DNA"/>
</dbReference>
<gene>
    <name evidence="1" type="ORF">FWK35_00008338</name>
</gene>
<evidence type="ECO:0000313" key="1">
    <source>
        <dbReference type="EMBL" id="KAF0767451.1"/>
    </source>
</evidence>
<keyword evidence="2" id="KW-1185">Reference proteome</keyword>
<sequence length="26" mass="2965">MSQKTLTGLILLNIRRNIPIDTIKVI</sequence>
<comment type="caution">
    <text evidence="1">The sequence shown here is derived from an EMBL/GenBank/DDBJ whole genome shotgun (WGS) entry which is preliminary data.</text>
</comment>
<dbReference type="Proteomes" id="UP000478052">
    <property type="component" value="Unassembled WGS sequence"/>
</dbReference>
<organism evidence="1 2">
    <name type="scientific">Aphis craccivora</name>
    <name type="common">Cowpea aphid</name>
    <dbReference type="NCBI Taxonomy" id="307492"/>
    <lineage>
        <taxon>Eukaryota</taxon>
        <taxon>Metazoa</taxon>
        <taxon>Ecdysozoa</taxon>
        <taxon>Arthropoda</taxon>
        <taxon>Hexapoda</taxon>
        <taxon>Insecta</taxon>
        <taxon>Pterygota</taxon>
        <taxon>Neoptera</taxon>
        <taxon>Paraneoptera</taxon>
        <taxon>Hemiptera</taxon>
        <taxon>Sternorrhyncha</taxon>
        <taxon>Aphidomorpha</taxon>
        <taxon>Aphidoidea</taxon>
        <taxon>Aphididae</taxon>
        <taxon>Aphidini</taxon>
        <taxon>Aphis</taxon>
        <taxon>Aphis</taxon>
    </lineage>
</organism>
<evidence type="ECO:0000313" key="2">
    <source>
        <dbReference type="Proteomes" id="UP000478052"/>
    </source>
</evidence>
<name>A0A6G0ZA38_APHCR</name>
<dbReference type="AlphaFoldDB" id="A0A6G0ZA38"/>
<reference evidence="1 2" key="1">
    <citation type="submission" date="2019-08" db="EMBL/GenBank/DDBJ databases">
        <title>Whole genome of Aphis craccivora.</title>
        <authorList>
            <person name="Voronova N.V."/>
            <person name="Shulinski R.S."/>
            <person name="Bandarenka Y.V."/>
            <person name="Zhorov D.G."/>
            <person name="Warner D."/>
        </authorList>
    </citation>
    <scope>NUCLEOTIDE SEQUENCE [LARGE SCALE GENOMIC DNA]</scope>
    <source>
        <strain evidence="1">180601</strain>
        <tissue evidence="1">Whole Body</tissue>
    </source>
</reference>
<proteinExistence type="predicted"/>